<feature type="compositionally biased region" description="Low complexity" evidence="9">
    <location>
        <begin position="130"/>
        <end position="139"/>
    </location>
</feature>
<evidence type="ECO:0000313" key="11">
    <source>
        <dbReference type="EMBL" id="CAH0112611.1"/>
    </source>
</evidence>
<organism evidence="11 12">
    <name type="scientific">Daphnia galeata</name>
    <dbReference type="NCBI Taxonomy" id="27404"/>
    <lineage>
        <taxon>Eukaryota</taxon>
        <taxon>Metazoa</taxon>
        <taxon>Ecdysozoa</taxon>
        <taxon>Arthropoda</taxon>
        <taxon>Crustacea</taxon>
        <taxon>Branchiopoda</taxon>
        <taxon>Diplostraca</taxon>
        <taxon>Cladocera</taxon>
        <taxon>Anomopoda</taxon>
        <taxon>Daphniidae</taxon>
        <taxon>Daphnia</taxon>
    </lineage>
</organism>
<evidence type="ECO:0000256" key="1">
    <source>
        <dbReference type="ARBA" id="ARBA00004123"/>
    </source>
</evidence>
<evidence type="ECO:0000256" key="6">
    <source>
        <dbReference type="ARBA" id="ARBA00023242"/>
    </source>
</evidence>
<reference evidence="11" key="1">
    <citation type="submission" date="2021-11" db="EMBL/GenBank/DDBJ databases">
        <authorList>
            <person name="Schell T."/>
        </authorList>
    </citation>
    <scope>NUCLEOTIDE SEQUENCE</scope>
    <source>
        <strain evidence="11">M5</strain>
    </source>
</reference>
<feature type="compositionally biased region" description="Basic residues" evidence="9">
    <location>
        <begin position="249"/>
        <end position="258"/>
    </location>
</feature>
<feature type="domain" description="Homeobox" evidence="10">
    <location>
        <begin position="251"/>
        <end position="311"/>
    </location>
</feature>
<comment type="caution">
    <text evidence="11">The sequence shown here is derived from an EMBL/GenBank/DDBJ whole genome shotgun (WGS) entry which is preliminary data.</text>
</comment>
<keyword evidence="4 7" id="KW-0238">DNA-binding</keyword>
<feature type="compositionally biased region" description="Basic residues" evidence="9">
    <location>
        <begin position="53"/>
        <end position="82"/>
    </location>
</feature>
<comment type="subcellular location">
    <subcellularLocation>
        <location evidence="1 7 8">Nucleus</location>
    </subcellularLocation>
</comment>
<dbReference type="GO" id="GO:0009653">
    <property type="term" value="P:anatomical structure morphogenesis"/>
    <property type="evidence" value="ECO:0007669"/>
    <property type="project" value="TreeGrafter"/>
</dbReference>
<dbReference type="Pfam" id="PF00046">
    <property type="entry name" value="Homeodomain"/>
    <property type="match status" value="1"/>
</dbReference>
<evidence type="ECO:0000313" key="12">
    <source>
        <dbReference type="Proteomes" id="UP000789390"/>
    </source>
</evidence>
<dbReference type="InterPro" id="IPR017970">
    <property type="entry name" value="Homeobox_CS"/>
</dbReference>
<name>A0A8J2S0R8_9CRUS</name>
<feature type="region of interest" description="Disordered" evidence="9">
    <location>
        <begin position="130"/>
        <end position="273"/>
    </location>
</feature>
<feature type="compositionally biased region" description="Low complexity" evidence="9">
    <location>
        <begin position="462"/>
        <end position="513"/>
    </location>
</feature>
<dbReference type="EMBL" id="CAKKLH010000328">
    <property type="protein sequence ID" value="CAH0112611.1"/>
    <property type="molecule type" value="Genomic_DNA"/>
</dbReference>
<evidence type="ECO:0000256" key="3">
    <source>
        <dbReference type="ARBA" id="ARBA00022473"/>
    </source>
</evidence>
<dbReference type="GO" id="GO:0005634">
    <property type="term" value="C:nucleus"/>
    <property type="evidence" value="ECO:0007669"/>
    <property type="project" value="UniProtKB-SubCell"/>
</dbReference>
<dbReference type="Proteomes" id="UP000789390">
    <property type="component" value="Unassembled WGS sequence"/>
</dbReference>
<dbReference type="GO" id="GO:0000978">
    <property type="term" value="F:RNA polymerase II cis-regulatory region sequence-specific DNA binding"/>
    <property type="evidence" value="ECO:0007669"/>
    <property type="project" value="TreeGrafter"/>
</dbReference>
<keyword evidence="6 7" id="KW-0539">Nucleus</keyword>
<dbReference type="FunFam" id="1.10.10.60:FF:000031">
    <property type="entry name" value="Homeobox protein"/>
    <property type="match status" value="1"/>
</dbReference>
<evidence type="ECO:0000256" key="4">
    <source>
        <dbReference type="ARBA" id="ARBA00023125"/>
    </source>
</evidence>
<dbReference type="OrthoDB" id="6159439at2759"/>
<keyword evidence="3" id="KW-0217">Developmental protein</keyword>
<dbReference type="CDD" id="cd00086">
    <property type="entry name" value="homeodomain"/>
    <property type="match status" value="1"/>
</dbReference>
<evidence type="ECO:0000256" key="9">
    <source>
        <dbReference type="SAM" id="MobiDB-lite"/>
    </source>
</evidence>
<evidence type="ECO:0000259" key="10">
    <source>
        <dbReference type="PROSITE" id="PS50071"/>
    </source>
</evidence>
<comment type="similarity">
    <text evidence="2">Belongs to the paired homeobox family. Bicoid subfamily.</text>
</comment>
<dbReference type="PROSITE" id="PS50071">
    <property type="entry name" value="HOMEOBOX_2"/>
    <property type="match status" value="1"/>
</dbReference>
<dbReference type="PANTHER" id="PTHR45882">
    <property type="entry name" value="PITUITARY HOMEOBOX HOMOLOG PTX1"/>
    <property type="match status" value="1"/>
</dbReference>
<dbReference type="SMART" id="SM00389">
    <property type="entry name" value="HOX"/>
    <property type="match status" value="1"/>
</dbReference>
<dbReference type="GO" id="GO:0000981">
    <property type="term" value="F:DNA-binding transcription factor activity, RNA polymerase II-specific"/>
    <property type="evidence" value="ECO:0007669"/>
    <property type="project" value="InterPro"/>
</dbReference>
<sequence>MELVNNSSNGGGGSGNLTSDPSLCLQDLVAGVGGGGSVDHHRSIPVSYAQHAPAHHHHHQLSHHHHLQSIQHHHHQLHHHHLTGAGVHQGTESSLDLNQHHVLNSPHHHSAAARHLSAAINGADVPSFMTSTSSSPFLSAGTGHHHHHHPQHLMVTAAAAAAAANHSRRPIQSGSLGGPAPTNASGSSIDKIKREVDKSGGSAGLQHQHHHHQQQSQQQQQPSHLVADSNEQTSVASGAEETDKDGRKTSKRQRRQRTHFTSQQLQELEATFTRNRYPDMSTREEIAMWTNLTEPRVRVWFKNRRAKWRKRERNAMNAAAAAAADFKSSFTPQFNGLMQPFGSTAADEAALYAAGYAPPTYNSWAGKVPSPLAGTAKNFPWGLNSVNMSPLSAAGFNPVAPVSQMVNSSAIGMSTMATMSNSLGMASQAAGPCMQHYSSPSNHYASYRDQCGPPPPPPPSVTPSTVVPTSVSSAALRFNKSNNNSIAKTSSNSSSSSSTSSSSGSSNSSAGLLSGYGQPGSPRSNAALTACQYAGADRSPV</sequence>
<accession>A0A8J2S0R8</accession>
<dbReference type="InterPro" id="IPR009057">
    <property type="entry name" value="Homeodomain-like_sf"/>
</dbReference>
<evidence type="ECO:0000256" key="5">
    <source>
        <dbReference type="ARBA" id="ARBA00023155"/>
    </source>
</evidence>
<gene>
    <name evidence="11" type="ORF">DGAL_LOCUS16380</name>
</gene>
<dbReference type="PANTHER" id="PTHR45882:SF3">
    <property type="entry name" value="PITUITARY HOMEOBOX HOMOLOG PTX1"/>
    <property type="match status" value="1"/>
</dbReference>
<keyword evidence="5 7" id="KW-0371">Homeobox</keyword>
<evidence type="ECO:0000256" key="2">
    <source>
        <dbReference type="ARBA" id="ARBA00006503"/>
    </source>
</evidence>
<dbReference type="InterPro" id="IPR001356">
    <property type="entry name" value="HD"/>
</dbReference>
<dbReference type="SUPFAM" id="SSF46689">
    <property type="entry name" value="Homeodomain-like"/>
    <property type="match status" value="1"/>
</dbReference>
<feature type="region of interest" description="Disordered" evidence="9">
    <location>
        <begin position="52"/>
        <end position="93"/>
    </location>
</feature>
<proteinExistence type="inferred from homology"/>
<keyword evidence="12" id="KW-1185">Reference proteome</keyword>
<protein>
    <recommendedName>
        <fullName evidence="10">Homeobox domain-containing protein</fullName>
    </recommendedName>
</protein>
<dbReference type="Gene3D" id="1.10.10.60">
    <property type="entry name" value="Homeodomain-like"/>
    <property type="match status" value="1"/>
</dbReference>
<evidence type="ECO:0000256" key="8">
    <source>
        <dbReference type="RuleBase" id="RU000682"/>
    </source>
</evidence>
<feature type="compositionally biased region" description="Pro residues" evidence="9">
    <location>
        <begin position="452"/>
        <end position="461"/>
    </location>
</feature>
<dbReference type="AlphaFoldDB" id="A0A8J2S0R8"/>
<feature type="region of interest" description="Disordered" evidence="9">
    <location>
        <begin position="444"/>
        <end position="525"/>
    </location>
</feature>
<dbReference type="PROSITE" id="PS00027">
    <property type="entry name" value="HOMEOBOX_1"/>
    <property type="match status" value="1"/>
</dbReference>
<feature type="DNA-binding region" description="Homeobox" evidence="7">
    <location>
        <begin position="253"/>
        <end position="312"/>
    </location>
</feature>
<evidence type="ECO:0000256" key="7">
    <source>
        <dbReference type="PROSITE-ProRule" id="PRU00108"/>
    </source>
</evidence>